<dbReference type="OrthoDB" id="9803061at2"/>
<evidence type="ECO:0000313" key="2">
    <source>
        <dbReference type="EMBL" id="APV45151.1"/>
    </source>
</evidence>
<proteinExistence type="predicted"/>
<accession>A0A1P8F9K4</accession>
<dbReference type="InterPro" id="IPR001509">
    <property type="entry name" value="Epimerase_deHydtase"/>
</dbReference>
<sequence length="316" mass="34146">MSAETIVVTGGAGFIGSRLCLRLCDLGYSVTILDNLSTGQLDRLKPMLEHSGARFVQGDIRDKAILERIISGADYLYHLAASISVAKSIVEPLTTLDVNASATLEILRLAAKYELKKVVLASSAAVYGDVELMPVNEQTALNPLSPYAISKVIAEQYAQLFNDFAGMPTVILRFFNVYGPGQDSTSEYSSVIPKFIHRVTSGQPPIIFGDGEQTRDFVHVDDVVSATILALGENARGVFNVGSGEAATLNHLTWLLLDITGNSLSPVYEAERLGDIRHSVADINKVRNIGYMPVVELRSGLEQMVASLLNQRSSAS</sequence>
<name>A0A1P8F9K4_9CHLR</name>
<dbReference type="Gene3D" id="3.40.50.720">
    <property type="entry name" value="NAD(P)-binding Rossmann-like Domain"/>
    <property type="match status" value="1"/>
</dbReference>
<dbReference type="PANTHER" id="PTHR43245">
    <property type="entry name" value="BIFUNCTIONAL POLYMYXIN RESISTANCE PROTEIN ARNA"/>
    <property type="match status" value="1"/>
</dbReference>
<dbReference type="KEGG" id="dfo:Dform_01832"/>
<dbReference type="Proteomes" id="UP000185934">
    <property type="component" value="Chromosome"/>
</dbReference>
<dbReference type="SUPFAM" id="SSF51735">
    <property type="entry name" value="NAD(P)-binding Rossmann-fold domains"/>
    <property type="match status" value="1"/>
</dbReference>
<dbReference type="InterPro" id="IPR050177">
    <property type="entry name" value="Lipid_A_modif_metabolic_enz"/>
</dbReference>
<dbReference type="Gene3D" id="3.90.25.10">
    <property type="entry name" value="UDP-galactose 4-epimerase, domain 1"/>
    <property type="match status" value="1"/>
</dbReference>
<dbReference type="PANTHER" id="PTHR43245:SF13">
    <property type="entry name" value="UDP-D-APIOSE_UDP-D-XYLOSE SYNTHASE 2"/>
    <property type="match status" value="1"/>
</dbReference>
<protein>
    <submittedName>
        <fullName evidence="2">UDP-glucose 4-epimerase</fullName>
        <ecNumber evidence="2">5.1.3.2</ecNumber>
    </submittedName>
</protein>
<dbReference type="InterPro" id="IPR036291">
    <property type="entry name" value="NAD(P)-bd_dom_sf"/>
</dbReference>
<feature type="domain" description="NAD-dependent epimerase/dehydratase" evidence="1">
    <location>
        <begin position="6"/>
        <end position="242"/>
    </location>
</feature>
<dbReference type="STRING" id="1839801.Dform_01832"/>
<dbReference type="RefSeq" id="WP_076004733.1">
    <property type="nucleotide sequence ID" value="NZ_CP018258.1"/>
</dbReference>
<keyword evidence="2" id="KW-0413">Isomerase</keyword>
<dbReference type="AlphaFoldDB" id="A0A1P8F9K4"/>
<dbReference type="EMBL" id="CP018258">
    <property type="protein sequence ID" value="APV45151.1"/>
    <property type="molecule type" value="Genomic_DNA"/>
</dbReference>
<evidence type="ECO:0000313" key="3">
    <source>
        <dbReference type="Proteomes" id="UP000185934"/>
    </source>
</evidence>
<gene>
    <name evidence="2" type="ORF">Dform_01832</name>
</gene>
<keyword evidence="3" id="KW-1185">Reference proteome</keyword>
<dbReference type="EC" id="5.1.3.2" evidence="2"/>
<evidence type="ECO:0000259" key="1">
    <source>
        <dbReference type="Pfam" id="PF01370"/>
    </source>
</evidence>
<reference evidence="3" key="1">
    <citation type="submission" date="2016-11" db="EMBL/GenBank/DDBJ databases">
        <title>Dehalogenimonas formicexedens sp. nov., a chlorinated alkane respiring bacterium isolated from contaminated groundwater.</title>
        <authorList>
            <person name="Key T.A."/>
            <person name="Bowman K.S."/>
            <person name="Lee I."/>
            <person name="Chun J."/>
            <person name="Albuquerque L."/>
            <person name="da Costa M.S."/>
            <person name="Rainey F.A."/>
            <person name="Moe W.M."/>
        </authorList>
    </citation>
    <scope>NUCLEOTIDE SEQUENCE [LARGE SCALE GENOMIC DNA]</scope>
    <source>
        <strain evidence="3">NSZ-14</strain>
    </source>
</reference>
<organism evidence="2 3">
    <name type="scientific">Dehalogenimonas formicexedens</name>
    <dbReference type="NCBI Taxonomy" id="1839801"/>
    <lineage>
        <taxon>Bacteria</taxon>
        <taxon>Bacillati</taxon>
        <taxon>Chloroflexota</taxon>
        <taxon>Dehalococcoidia</taxon>
        <taxon>Dehalococcoidales</taxon>
        <taxon>Dehalococcoidaceae</taxon>
        <taxon>Dehalogenimonas</taxon>
    </lineage>
</organism>
<dbReference type="Pfam" id="PF01370">
    <property type="entry name" value="Epimerase"/>
    <property type="match status" value="1"/>
</dbReference>
<dbReference type="GO" id="GO:0003978">
    <property type="term" value="F:UDP-glucose 4-epimerase activity"/>
    <property type="evidence" value="ECO:0007669"/>
    <property type="project" value="UniProtKB-EC"/>
</dbReference>